<evidence type="ECO:0000313" key="3">
    <source>
        <dbReference type="Proteomes" id="UP001201262"/>
    </source>
</evidence>
<keyword evidence="3" id="KW-1185">Reference proteome</keyword>
<sequence>MKSFTLLALATVLPSALAAAFAAPASPFDKRSCSPSSCLCNGIQGQFCGDESINADCLDTHVYECQSGTGYACDYGYRDSCASCGSLSC</sequence>
<evidence type="ECO:0000256" key="1">
    <source>
        <dbReference type="SAM" id="SignalP"/>
    </source>
</evidence>
<keyword evidence="1" id="KW-0732">Signal</keyword>
<evidence type="ECO:0000313" key="2">
    <source>
        <dbReference type="EMBL" id="KAH8700202.1"/>
    </source>
</evidence>
<dbReference type="AlphaFoldDB" id="A0AAD4KVW9"/>
<dbReference type="EMBL" id="JAJTJA010000004">
    <property type="protein sequence ID" value="KAH8700202.1"/>
    <property type="molecule type" value="Genomic_DNA"/>
</dbReference>
<feature type="chain" id="PRO_5042250571" evidence="1">
    <location>
        <begin position="19"/>
        <end position="89"/>
    </location>
</feature>
<proteinExistence type="predicted"/>
<gene>
    <name evidence="2" type="ORF">BGW36DRAFT_459416</name>
</gene>
<name>A0AAD4KVW9_9EURO</name>
<feature type="signal peptide" evidence="1">
    <location>
        <begin position="1"/>
        <end position="18"/>
    </location>
</feature>
<reference evidence="2" key="1">
    <citation type="submission" date="2021-12" db="EMBL/GenBank/DDBJ databases">
        <title>Convergent genome expansion in fungi linked to evolution of root-endophyte symbiosis.</title>
        <authorList>
            <consortium name="DOE Joint Genome Institute"/>
            <person name="Ke Y.-H."/>
            <person name="Bonito G."/>
            <person name="Liao H.-L."/>
            <person name="Looney B."/>
            <person name="Rojas-Flechas A."/>
            <person name="Nash J."/>
            <person name="Hameed K."/>
            <person name="Schadt C."/>
            <person name="Martin F."/>
            <person name="Crous P.W."/>
            <person name="Miettinen O."/>
            <person name="Magnuson J.K."/>
            <person name="Labbe J."/>
            <person name="Jacobson D."/>
            <person name="Doktycz M.J."/>
            <person name="Veneault-Fourrey C."/>
            <person name="Kuo A."/>
            <person name="Mondo S."/>
            <person name="Calhoun S."/>
            <person name="Riley R."/>
            <person name="Ohm R."/>
            <person name="LaButti K."/>
            <person name="Andreopoulos B."/>
            <person name="Pangilinan J."/>
            <person name="Nolan M."/>
            <person name="Tritt A."/>
            <person name="Clum A."/>
            <person name="Lipzen A."/>
            <person name="Daum C."/>
            <person name="Barry K."/>
            <person name="Grigoriev I.V."/>
            <person name="Vilgalys R."/>
        </authorList>
    </citation>
    <scope>NUCLEOTIDE SEQUENCE</scope>
    <source>
        <strain evidence="2">PMI_201</strain>
    </source>
</reference>
<comment type="caution">
    <text evidence="2">The sequence shown here is derived from an EMBL/GenBank/DDBJ whole genome shotgun (WGS) entry which is preliminary data.</text>
</comment>
<dbReference type="GeneID" id="70252335"/>
<dbReference type="Proteomes" id="UP001201262">
    <property type="component" value="Unassembled WGS sequence"/>
</dbReference>
<protein>
    <submittedName>
        <fullName evidence="2">Uncharacterized protein</fullName>
    </submittedName>
</protein>
<organism evidence="2 3">
    <name type="scientific">Talaromyces proteolyticus</name>
    <dbReference type="NCBI Taxonomy" id="1131652"/>
    <lineage>
        <taxon>Eukaryota</taxon>
        <taxon>Fungi</taxon>
        <taxon>Dikarya</taxon>
        <taxon>Ascomycota</taxon>
        <taxon>Pezizomycotina</taxon>
        <taxon>Eurotiomycetes</taxon>
        <taxon>Eurotiomycetidae</taxon>
        <taxon>Eurotiales</taxon>
        <taxon>Trichocomaceae</taxon>
        <taxon>Talaromyces</taxon>
        <taxon>Talaromyces sect. Bacilispori</taxon>
    </lineage>
</organism>
<dbReference type="RefSeq" id="XP_046073908.1">
    <property type="nucleotide sequence ID" value="XM_046222048.1"/>
</dbReference>
<accession>A0AAD4KVW9</accession>